<evidence type="ECO:0000313" key="2">
    <source>
        <dbReference type="EMBL" id="VAW79906.1"/>
    </source>
</evidence>
<accession>A0A3B0ZGT1</accession>
<feature type="domain" description="DUF7793" evidence="1">
    <location>
        <begin position="8"/>
        <end position="119"/>
    </location>
</feature>
<dbReference type="AlphaFoldDB" id="A0A3B0ZGT1"/>
<name>A0A3B0ZGT1_9ZZZZ</name>
<sequence>MQPTPRIWLGDDGIMRIEYPQDYQLTLKDIQNLNHQHREIRSECGPLLIYAMSVAEAEHEAQQFASSEAAVELVNAMAIIVKSVFTRALAEIFMKFHKPPYPTRVFTREADALTWLEPYCERSNRDNGERGESA</sequence>
<reference evidence="2" key="1">
    <citation type="submission" date="2018-06" db="EMBL/GenBank/DDBJ databases">
        <authorList>
            <person name="Zhirakovskaya E."/>
        </authorList>
    </citation>
    <scope>NUCLEOTIDE SEQUENCE</scope>
</reference>
<dbReference type="EMBL" id="UOFM01000334">
    <property type="protein sequence ID" value="VAW79906.1"/>
    <property type="molecule type" value="Genomic_DNA"/>
</dbReference>
<protein>
    <recommendedName>
        <fullName evidence="1">DUF7793 domain-containing protein</fullName>
    </recommendedName>
</protein>
<dbReference type="InterPro" id="IPR056695">
    <property type="entry name" value="DUF7793"/>
</dbReference>
<proteinExistence type="predicted"/>
<organism evidence="2">
    <name type="scientific">hydrothermal vent metagenome</name>
    <dbReference type="NCBI Taxonomy" id="652676"/>
    <lineage>
        <taxon>unclassified sequences</taxon>
        <taxon>metagenomes</taxon>
        <taxon>ecological metagenomes</taxon>
    </lineage>
</organism>
<dbReference type="Pfam" id="PF25056">
    <property type="entry name" value="DUF7793"/>
    <property type="match status" value="1"/>
</dbReference>
<gene>
    <name evidence="2" type="ORF">MNBD_GAMMA14-576</name>
</gene>
<dbReference type="Gene3D" id="3.40.970.30">
    <property type="entry name" value="yp_829618.1 like domains"/>
    <property type="match status" value="1"/>
</dbReference>
<evidence type="ECO:0000259" key="1">
    <source>
        <dbReference type="Pfam" id="PF25056"/>
    </source>
</evidence>